<proteinExistence type="predicted"/>
<comment type="caution">
    <text evidence="1">The sequence shown here is derived from an EMBL/GenBank/DDBJ whole genome shotgun (WGS) entry which is preliminary data.</text>
</comment>
<evidence type="ECO:0000313" key="1">
    <source>
        <dbReference type="EMBL" id="OBS25063.1"/>
    </source>
</evidence>
<organism evidence="1 2">
    <name type="scientific">Fusarium poae</name>
    <dbReference type="NCBI Taxonomy" id="36050"/>
    <lineage>
        <taxon>Eukaryota</taxon>
        <taxon>Fungi</taxon>
        <taxon>Dikarya</taxon>
        <taxon>Ascomycota</taxon>
        <taxon>Pezizomycotina</taxon>
        <taxon>Sordariomycetes</taxon>
        <taxon>Hypocreomycetidae</taxon>
        <taxon>Hypocreales</taxon>
        <taxon>Nectriaceae</taxon>
        <taxon>Fusarium</taxon>
    </lineage>
</organism>
<sequence length="186" mass="21317">MRPAGDDEAEMLAHWKPIMILNKTLRGPAYVESLVSHSPTLITSDTQGRKILPLEIWYLILDFITNDPDPHDYNLVRPINLKVDGKWNRTLVCVKVERWLSLSQLEGDTEVDAAQKYIARPDLVFDNLTCPFLEFGAPSTRWEIPARVLSSRYKTVHVAVTVLDIIKYVEEGRCNLYLDGFLVYVN</sequence>
<dbReference type="AlphaFoldDB" id="A0A1B8AX16"/>
<keyword evidence="2" id="KW-1185">Reference proteome</keyword>
<protein>
    <submittedName>
        <fullName evidence="1">Uncharacterized protein</fullName>
    </submittedName>
</protein>
<evidence type="ECO:0000313" key="2">
    <source>
        <dbReference type="Proteomes" id="UP000091967"/>
    </source>
</evidence>
<reference evidence="1 2" key="1">
    <citation type="submission" date="2016-06" db="EMBL/GenBank/DDBJ databases">
        <title>Living apart together: crosstalk between the core and supernumerary genomes in a fungal plant pathogen.</title>
        <authorList>
            <person name="Vanheule A."/>
            <person name="Audenaert K."/>
            <person name="Warris S."/>
            <person name="Van De Geest H."/>
            <person name="Schijlen E."/>
            <person name="Hofte M."/>
            <person name="De Saeger S."/>
            <person name="Haesaert G."/>
            <person name="Waalwijk C."/>
            <person name="Van Der Lee T."/>
        </authorList>
    </citation>
    <scope>NUCLEOTIDE SEQUENCE [LARGE SCALE GENOMIC DNA]</scope>
    <source>
        <strain evidence="1 2">2516</strain>
    </source>
</reference>
<dbReference type="EMBL" id="LYXU01000002">
    <property type="protein sequence ID" value="OBS25063.1"/>
    <property type="molecule type" value="Genomic_DNA"/>
</dbReference>
<gene>
    <name evidence="1" type="ORF">FPOA_05599</name>
</gene>
<name>A0A1B8AX16_FUSPO</name>
<dbReference type="Proteomes" id="UP000091967">
    <property type="component" value="Unassembled WGS sequence"/>
</dbReference>
<dbReference type="STRING" id="36050.A0A1B8AX16"/>
<accession>A0A1B8AX16</accession>